<evidence type="ECO:0000256" key="3">
    <source>
        <dbReference type="ARBA" id="ARBA00022722"/>
    </source>
</evidence>
<dbReference type="PROSITE" id="PS50865">
    <property type="entry name" value="ZF_MYND_2"/>
    <property type="match status" value="1"/>
</dbReference>
<reference evidence="15 16" key="1">
    <citation type="submission" date="2022-01" db="EMBL/GenBank/DDBJ databases">
        <title>A chromosomal length assembly of Cordylochernes scorpioides.</title>
        <authorList>
            <person name="Zeh D."/>
            <person name="Zeh J."/>
        </authorList>
    </citation>
    <scope>NUCLEOTIDE SEQUENCE [LARGE SCALE GENOMIC DNA]</scope>
    <source>
        <strain evidence="15">IN4F17</strain>
        <tissue evidence="15">Whole Body</tissue>
    </source>
</reference>
<evidence type="ECO:0000256" key="2">
    <source>
        <dbReference type="ARBA" id="ARBA00022695"/>
    </source>
</evidence>
<dbReference type="InterPro" id="IPR001223">
    <property type="entry name" value="Glyco_hydro18_cat"/>
</dbReference>
<feature type="domain" description="MYND-type" evidence="12">
    <location>
        <begin position="280"/>
        <end position="325"/>
    </location>
</feature>
<dbReference type="InterPro" id="IPR021109">
    <property type="entry name" value="Peptidase_aspartic_dom_sf"/>
</dbReference>
<dbReference type="Pfam" id="PF17921">
    <property type="entry name" value="Integrase_H2C2"/>
    <property type="match status" value="1"/>
</dbReference>
<dbReference type="InterPro" id="IPR043128">
    <property type="entry name" value="Rev_trsase/Diguanyl_cyclase"/>
</dbReference>
<dbReference type="InterPro" id="IPR036397">
    <property type="entry name" value="RNaseH_sf"/>
</dbReference>
<evidence type="ECO:0000313" key="15">
    <source>
        <dbReference type="EMBL" id="UYV64374.1"/>
    </source>
</evidence>
<dbReference type="Gene3D" id="3.20.20.80">
    <property type="entry name" value="Glycosidases"/>
    <property type="match status" value="1"/>
</dbReference>
<evidence type="ECO:0000256" key="10">
    <source>
        <dbReference type="PROSITE-ProRule" id="PRU00134"/>
    </source>
</evidence>
<gene>
    <name evidence="15" type="ORF">LAZ67_3000446</name>
</gene>
<dbReference type="SUPFAM" id="SSF54556">
    <property type="entry name" value="Chitinase insertion domain"/>
    <property type="match status" value="1"/>
</dbReference>
<dbReference type="InterPro" id="IPR017853">
    <property type="entry name" value="GH"/>
</dbReference>
<feature type="non-terminal residue" evidence="15">
    <location>
        <position position="1"/>
    </location>
</feature>
<dbReference type="InterPro" id="IPR036875">
    <property type="entry name" value="Znf_CCHC_sf"/>
</dbReference>
<dbReference type="EMBL" id="CP092865">
    <property type="protein sequence ID" value="UYV64374.1"/>
    <property type="molecule type" value="Genomic_DNA"/>
</dbReference>
<dbReference type="Pfam" id="PF00665">
    <property type="entry name" value="rve"/>
    <property type="match status" value="1"/>
</dbReference>
<dbReference type="Gene3D" id="3.10.50.10">
    <property type="match status" value="1"/>
</dbReference>
<dbReference type="Proteomes" id="UP001235939">
    <property type="component" value="Chromosome 03"/>
</dbReference>
<dbReference type="InterPro" id="IPR005312">
    <property type="entry name" value="DUF1759"/>
</dbReference>
<dbReference type="InterPro" id="IPR012337">
    <property type="entry name" value="RNaseH-like_sf"/>
</dbReference>
<dbReference type="Gene3D" id="4.10.60.10">
    <property type="entry name" value="Zinc finger, CCHC-type"/>
    <property type="match status" value="1"/>
</dbReference>
<dbReference type="InterPro" id="IPR043502">
    <property type="entry name" value="DNA/RNA_pol_sf"/>
</dbReference>
<protein>
    <submittedName>
        <fullName evidence="15">Uncharacterized protein</fullName>
    </submittedName>
</protein>
<dbReference type="Gene3D" id="3.30.420.10">
    <property type="entry name" value="Ribonuclease H-like superfamily/Ribonuclease H"/>
    <property type="match status" value="1"/>
</dbReference>
<name>A0ABY6K7T2_9ARAC</name>
<dbReference type="Pfam" id="PF05380">
    <property type="entry name" value="Peptidase_A17"/>
    <property type="match status" value="1"/>
</dbReference>
<dbReference type="InterPro" id="IPR008042">
    <property type="entry name" value="Retrotrans_Pao"/>
</dbReference>
<dbReference type="Gene3D" id="3.10.10.10">
    <property type="entry name" value="HIV Type 1 Reverse Transcriptase, subunit A, domain 1"/>
    <property type="match status" value="2"/>
</dbReference>
<dbReference type="InterPro" id="IPR001584">
    <property type="entry name" value="Integrase_cat-core"/>
</dbReference>
<dbReference type="InterPro" id="IPR001878">
    <property type="entry name" value="Znf_CCHC"/>
</dbReference>
<feature type="domain" description="Integrase catalytic" evidence="13">
    <location>
        <begin position="678"/>
        <end position="828"/>
    </location>
</feature>
<dbReference type="PANTHER" id="PTHR47331:SF5">
    <property type="entry name" value="RIBONUCLEASE H"/>
    <property type="match status" value="1"/>
</dbReference>
<keyword evidence="9" id="KW-0695">RNA-directed DNA polymerase</keyword>
<evidence type="ECO:0000256" key="5">
    <source>
        <dbReference type="ARBA" id="ARBA00022759"/>
    </source>
</evidence>
<evidence type="ECO:0000256" key="7">
    <source>
        <dbReference type="ARBA" id="ARBA00022801"/>
    </source>
</evidence>
<evidence type="ECO:0000256" key="8">
    <source>
        <dbReference type="ARBA" id="ARBA00022833"/>
    </source>
</evidence>
<dbReference type="Pfam" id="PF00704">
    <property type="entry name" value="Glyco_hydro_18"/>
    <property type="match status" value="1"/>
</dbReference>
<keyword evidence="3" id="KW-0540">Nuclease</keyword>
<evidence type="ECO:0000256" key="9">
    <source>
        <dbReference type="ARBA" id="ARBA00022918"/>
    </source>
</evidence>
<keyword evidence="16" id="KW-1185">Reference proteome</keyword>
<keyword evidence="8" id="KW-0862">Zinc</keyword>
<feature type="domain" description="GH18" evidence="14">
    <location>
        <begin position="1"/>
        <end position="150"/>
    </location>
</feature>
<feature type="domain" description="CCHC-type" evidence="11">
    <location>
        <begin position="299"/>
        <end position="315"/>
    </location>
</feature>
<proteinExistence type="predicted"/>
<dbReference type="InterPro" id="IPR002893">
    <property type="entry name" value="Znf_MYND"/>
</dbReference>
<evidence type="ECO:0000259" key="12">
    <source>
        <dbReference type="PROSITE" id="PS50865"/>
    </source>
</evidence>
<dbReference type="InterPro" id="IPR041588">
    <property type="entry name" value="Integrase_H2C2"/>
</dbReference>
<evidence type="ECO:0000313" key="16">
    <source>
        <dbReference type="Proteomes" id="UP001235939"/>
    </source>
</evidence>
<keyword evidence="6 10" id="KW-0863">Zinc-finger</keyword>
<dbReference type="Gene3D" id="3.30.70.270">
    <property type="match status" value="2"/>
</dbReference>
<evidence type="ECO:0000259" key="14">
    <source>
        <dbReference type="PROSITE" id="PS51910"/>
    </source>
</evidence>
<dbReference type="InterPro" id="IPR001969">
    <property type="entry name" value="Aspartic_peptidase_AS"/>
</dbReference>
<keyword evidence="7" id="KW-0378">Hydrolase</keyword>
<evidence type="ECO:0000259" key="13">
    <source>
        <dbReference type="PROSITE" id="PS50994"/>
    </source>
</evidence>
<dbReference type="InterPro" id="IPR029070">
    <property type="entry name" value="Chitinase_insertion_sf"/>
</dbReference>
<dbReference type="Pfam" id="PF03564">
    <property type="entry name" value="DUF1759"/>
    <property type="match status" value="1"/>
</dbReference>
<dbReference type="SMART" id="SM00343">
    <property type="entry name" value="ZnF_C2HC"/>
    <property type="match status" value="3"/>
</dbReference>
<dbReference type="SUPFAM" id="SSF57756">
    <property type="entry name" value="Retrovirus zinc finger-like domains"/>
    <property type="match status" value="1"/>
</dbReference>
<keyword evidence="5" id="KW-0255">Endonuclease</keyword>
<sequence>MVQVETVDSFLSNGVSPEKLVLGVPAFGRSFTLVSGVPGTGLDAESIGPGDAGEYTQKNGSLAFYEICHRLRYHNWSYRRIQGVGAVAQSGRQWVGYDDPSAAADKASYVLQRGLGGVMLWDVTLDDFGRMCCSLNYPLLTAIHFGLGLNSGVDPIYIDCHSPDNSSTCDQVHFKLQMPNETISEFITALKKIAEKCEFPDLEDRLRDALVCGILNEELQSMLLMNSILTFKVAQEMALAHEAAVKNVAEIKDGKPREEINVMGRAVKVRLRDEKKIFKCFRCGNTNHREEKCFFKDKRCFKCQKLGHMSRVCKNGNWRSDRNNCSIGEEAEATNGHFNVNQVKDTSNMRNYMVRVQTSGRDINMLIDSGTGKNIISEKTYIETWVKSERPRIEKDATKLVQWNRQRLSILGKIREDVKVNKRNITMELLVVEGPGPNLIGREAFDQIGIGLEWINYGDSVCQITEEFMDVFKEKLGQYRGPPIHIKIKTLGKPTFLRARTLPYAIRPKVEEALRKMEEQGILTPVEFTRFATPIVPVLKRDGSIRICGDYRSTVNTIVESDTFPVPAAADLQVNLAGGKVFSKLDLKDAYQQLVVDEETAELLAINTHKGLFKGSKTTRSTENNGTAFGIVQMKAIARSHVWWPGMDKAIENRVERCENCQLVRNNPKPSPVHRWTAPVKPWSRIHIDYAGPFHGRTFLIVVDSMSKWPEAIIMDHCTATATVRVLRNLFAVHGLPDQVVSDNGRMFVGHEFQEFLMMNGIMHITSAPYHPQTNGQAERVVQTLKQLIRKNEWENISVTLPRALFAMRTTPHGTTGLTPAELLMDLFKEDVESQLLTGDLHVLNHTKDNLNTLKLNLDSQVLKLAKYKSLDITEKFKITYNAVKEIDSMLVSINRLLDSIKQDKSTSEEFSIKLPKFQLPIFSGNFSEWLGFKEIFIKVIDQNRALANSQKLQYLVSALRGDAARLVRAFSISDENYSIAWQTLIHRYDNKRELAFWQIQKFLNLKFIKGDSDKALYEFLDICNEGVQNLSTLGLERNTLVDLILIYIIQSKLDNSLKKDWELHIDVQGYPSYEELITFLEKYARSLANLRLRETSKTSPKPNRVYSHATSVSRPNSHAACTPCMLCKNSHLLAKCHLFQNKSLQERWRFVKDNGLCYNCLRSNHFVYACKLTAVCGVCKLKHHTLLHAFSSESHDSNSLPGAIHAVESSNANRVDSSGRSNVNSSARLNSVIQTHSINHSSSSSQILLSTALIRVNDLYGNSCMARALVDTGSQRTLITDSLRKTLNLPVNYSDASMFVIGDNYLDKPLGEVDITFSPHYSNMLFTAKALILNKITCNLPNFVMERSRWPHLVGLRLTDPTFDKPAPIDIIIGADIAPSMYTGQVRFQNERGPTACNSKLGWLLSGKIMAQQSDGSLNHSVLTFCATSIDNQLGKFWELDSIPPCTQPILTKEEMDCEQHFKTSVLRTTTGRYQVRLPFRVTPSFGNSRRVAFKRFLSLENKLLKSEQLYSRYKFFMKEYSSLNHMQIISAVDIPKSPSQVYYMPHHCVLKEESTTTNLRVVFDASACSDDSPSLNKALHIGPKLQTDIFDLLLRFRTFFVALSADIEKMYRQILIHPDDSDYQRVLWRDSPSDAIQEYKLTTITYGTACAPYLAIRTLHQLADDEAMNYPVASEIVKRDFYVDDLLTGADTVEEAQVLIRQIIALLAEGGFPIRKWVSNRPKILEFLPKDQKGINQSFDFMDLPSVKLLGILWDPSLDSFTIRVKPPDIQVSSKRSLLSLIARIYDPLGWMAPLVIIFKIMLQKLWAKGCNWDERLPECIQRQWTGIEGDIDQLNKISIPRYIPCRNSILTLELHGFCDSSEKAYAAVIYVKSCKHDGSIDISLIASKTKVAPIKALSLPRLELCSALLLANLFVAVKESLSLHFDQIFLWSDSTIALNWIKSESKRWKTFVANRVSTIQRKTPPHSWFHVPGSENPADLATRGLTPAQLIDNQLWWQGPHWLQDPSVDSCVDLHPSDELSPETLI</sequence>
<dbReference type="CDD" id="cd01644">
    <property type="entry name" value="RT_pepA17"/>
    <property type="match status" value="1"/>
</dbReference>
<dbReference type="PROSITE" id="PS00141">
    <property type="entry name" value="ASP_PROTEASE"/>
    <property type="match status" value="1"/>
</dbReference>
<evidence type="ECO:0000259" key="11">
    <source>
        <dbReference type="PROSITE" id="PS50158"/>
    </source>
</evidence>
<evidence type="ECO:0000256" key="4">
    <source>
        <dbReference type="ARBA" id="ARBA00022723"/>
    </source>
</evidence>
<dbReference type="PROSITE" id="PS51910">
    <property type="entry name" value="GH18_2"/>
    <property type="match status" value="1"/>
</dbReference>
<accession>A0ABY6K7T2</accession>
<feature type="domain" description="CCHC-type" evidence="11">
    <location>
        <begin position="279"/>
        <end position="293"/>
    </location>
</feature>
<keyword evidence="4" id="KW-0479">Metal-binding</keyword>
<organism evidence="15 16">
    <name type="scientific">Cordylochernes scorpioides</name>
    <dbReference type="NCBI Taxonomy" id="51811"/>
    <lineage>
        <taxon>Eukaryota</taxon>
        <taxon>Metazoa</taxon>
        <taxon>Ecdysozoa</taxon>
        <taxon>Arthropoda</taxon>
        <taxon>Chelicerata</taxon>
        <taxon>Arachnida</taxon>
        <taxon>Pseudoscorpiones</taxon>
        <taxon>Cheliferoidea</taxon>
        <taxon>Chernetidae</taxon>
        <taxon>Cordylochernes</taxon>
    </lineage>
</organism>
<dbReference type="SUPFAM" id="SSF51445">
    <property type="entry name" value="(Trans)glycosidases"/>
    <property type="match status" value="1"/>
</dbReference>
<dbReference type="PROSITE" id="PS50994">
    <property type="entry name" value="INTEGRASE"/>
    <property type="match status" value="1"/>
</dbReference>
<dbReference type="PROSITE" id="PS50158">
    <property type="entry name" value="ZF_CCHC"/>
    <property type="match status" value="2"/>
</dbReference>
<evidence type="ECO:0000256" key="6">
    <source>
        <dbReference type="ARBA" id="ARBA00022771"/>
    </source>
</evidence>
<dbReference type="SUPFAM" id="SSF50630">
    <property type="entry name" value="Acid proteases"/>
    <property type="match status" value="1"/>
</dbReference>
<keyword evidence="1" id="KW-0808">Transferase</keyword>
<dbReference type="PANTHER" id="PTHR47331">
    <property type="entry name" value="PHD-TYPE DOMAIN-CONTAINING PROTEIN"/>
    <property type="match status" value="1"/>
</dbReference>
<keyword evidence="2" id="KW-0548">Nucleotidyltransferase</keyword>
<dbReference type="SUPFAM" id="SSF56672">
    <property type="entry name" value="DNA/RNA polymerases"/>
    <property type="match status" value="2"/>
</dbReference>
<evidence type="ECO:0000256" key="1">
    <source>
        <dbReference type="ARBA" id="ARBA00022679"/>
    </source>
</evidence>
<dbReference type="SUPFAM" id="SSF53098">
    <property type="entry name" value="Ribonuclease H-like"/>
    <property type="match status" value="1"/>
</dbReference>
<dbReference type="Gene3D" id="2.40.70.10">
    <property type="entry name" value="Acid Proteases"/>
    <property type="match status" value="1"/>
</dbReference>